<evidence type="ECO:0000256" key="3">
    <source>
        <dbReference type="ARBA" id="ARBA00022801"/>
    </source>
</evidence>
<keyword evidence="3 6" id="KW-0378">Hydrolase</keyword>
<evidence type="ECO:0000256" key="1">
    <source>
        <dbReference type="ARBA" id="ARBA00022670"/>
    </source>
</evidence>
<keyword evidence="2" id="KW-0479">Metal-binding</keyword>
<dbReference type="InterPro" id="IPR001818">
    <property type="entry name" value="Pept_M10_metallopeptidase"/>
</dbReference>
<evidence type="ECO:0000313" key="7">
    <source>
        <dbReference type="Proteomes" id="UP001589691"/>
    </source>
</evidence>
<proteinExistence type="predicted"/>
<accession>A0ABV5WTY3</accession>
<keyword evidence="1" id="KW-0645">Protease</keyword>
<dbReference type="InterPro" id="IPR021190">
    <property type="entry name" value="Pept_M10A"/>
</dbReference>
<dbReference type="InterPro" id="IPR024079">
    <property type="entry name" value="MetalloPept_cat_dom_sf"/>
</dbReference>
<protein>
    <submittedName>
        <fullName evidence="6">Matrixin family metalloprotease</fullName>
        <ecNumber evidence="6">3.4.24.-</ecNumber>
    </submittedName>
</protein>
<dbReference type="EC" id="3.4.24.-" evidence="6"/>
<keyword evidence="4" id="KW-0862">Zinc</keyword>
<organism evidence="6 7">
    <name type="scientific">Lactiplantibacillus modestisalitolerans</name>
    <dbReference type="NCBI Taxonomy" id="1457219"/>
    <lineage>
        <taxon>Bacteria</taxon>
        <taxon>Bacillati</taxon>
        <taxon>Bacillota</taxon>
        <taxon>Bacilli</taxon>
        <taxon>Lactobacillales</taxon>
        <taxon>Lactobacillaceae</taxon>
        <taxon>Lactiplantibacillus</taxon>
    </lineage>
</organism>
<evidence type="ECO:0000256" key="2">
    <source>
        <dbReference type="ARBA" id="ARBA00022723"/>
    </source>
</evidence>
<reference evidence="6 7" key="1">
    <citation type="submission" date="2024-09" db="EMBL/GenBank/DDBJ databases">
        <authorList>
            <person name="Sun Q."/>
            <person name="Mori K."/>
        </authorList>
    </citation>
    <scope>NUCLEOTIDE SEQUENCE [LARGE SCALE GENOMIC DNA]</scope>
    <source>
        <strain evidence="6 7">TBRC 4576</strain>
    </source>
</reference>
<name>A0ABV5WTY3_9LACO</name>
<dbReference type="Gene3D" id="3.40.390.10">
    <property type="entry name" value="Collagenase (Catalytic Domain)"/>
    <property type="match status" value="1"/>
</dbReference>
<evidence type="ECO:0000259" key="5">
    <source>
        <dbReference type="SMART" id="SM00235"/>
    </source>
</evidence>
<evidence type="ECO:0000256" key="4">
    <source>
        <dbReference type="ARBA" id="ARBA00022833"/>
    </source>
</evidence>
<evidence type="ECO:0000313" key="6">
    <source>
        <dbReference type="EMBL" id="MFB9769598.1"/>
    </source>
</evidence>
<dbReference type="Proteomes" id="UP001589691">
    <property type="component" value="Unassembled WGS sequence"/>
</dbReference>
<dbReference type="EMBL" id="JBHLZY010000018">
    <property type="protein sequence ID" value="MFB9769598.1"/>
    <property type="molecule type" value="Genomic_DNA"/>
</dbReference>
<feature type="domain" description="Peptidase metallopeptidase" evidence="5">
    <location>
        <begin position="33"/>
        <end position="179"/>
    </location>
</feature>
<dbReference type="Pfam" id="PF00413">
    <property type="entry name" value="Peptidase_M10"/>
    <property type="match status" value="1"/>
</dbReference>
<dbReference type="GO" id="GO:0008237">
    <property type="term" value="F:metallopeptidase activity"/>
    <property type="evidence" value="ECO:0007669"/>
    <property type="project" value="UniProtKB-KW"/>
</dbReference>
<keyword evidence="6" id="KW-0482">Metalloprotease</keyword>
<sequence length="184" mass="20847">MKRTRWIVMITMLVGLALLISGSVVKAAVTPFGRNRWPRARVTYVIRGSAYDRRVFQTAIAAWNATGKFRFVAGSNANHQVTLMTSRAMTGLYYRLAGITFTTSPKAGYFSRARVLLLTRNLTKYHYSYWDQVHVAEHELGHVMGLNHSRAPLSVMRADNRYNGISHGDQTAVKLRYQLPVGER</sequence>
<dbReference type="RefSeq" id="WP_225424408.1">
    <property type="nucleotide sequence ID" value="NZ_BJEA01000012.1"/>
</dbReference>
<gene>
    <name evidence="6" type="ORF">ACFFLI_06945</name>
</gene>
<dbReference type="InterPro" id="IPR006026">
    <property type="entry name" value="Peptidase_Metallo"/>
</dbReference>
<dbReference type="SMART" id="SM00235">
    <property type="entry name" value="ZnMc"/>
    <property type="match status" value="1"/>
</dbReference>
<comment type="caution">
    <text evidence="6">The sequence shown here is derived from an EMBL/GenBank/DDBJ whole genome shotgun (WGS) entry which is preliminary data.</text>
</comment>
<dbReference type="SUPFAM" id="SSF55486">
    <property type="entry name" value="Metalloproteases ('zincins'), catalytic domain"/>
    <property type="match status" value="1"/>
</dbReference>
<keyword evidence="7" id="KW-1185">Reference proteome</keyword>
<dbReference type="PRINTS" id="PR00138">
    <property type="entry name" value="MATRIXIN"/>
</dbReference>